<proteinExistence type="predicted"/>
<accession>A0ABU6TUY9</accession>
<reference evidence="2 3" key="1">
    <citation type="journal article" date="2023" name="Plants (Basel)">
        <title>Bridging the Gap: Combining Genomics and Transcriptomics Approaches to Understand Stylosanthes scabra, an Orphan Legume from the Brazilian Caatinga.</title>
        <authorList>
            <person name="Ferreira-Neto J.R.C."/>
            <person name="da Silva M.D."/>
            <person name="Binneck E."/>
            <person name="de Melo N.F."/>
            <person name="da Silva R.H."/>
            <person name="de Melo A.L.T.M."/>
            <person name="Pandolfi V."/>
            <person name="Bustamante F.O."/>
            <person name="Brasileiro-Vidal A.C."/>
            <person name="Benko-Iseppon A.M."/>
        </authorList>
    </citation>
    <scope>NUCLEOTIDE SEQUENCE [LARGE SCALE GENOMIC DNA]</scope>
    <source>
        <tissue evidence="2">Leaves</tissue>
    </source>
</reference>
<feature type="region of interest" description="Disordered" evidence="1">
    <location>
        <begin position="1"/>
        <end position="52"/>
    </location>
</feature>
<dbReference type="EMBL" id="JASCZI010092361">
    <property type="protein sequence ID" value="MED6152275.1"/>
    <property type="molecule type" value="Genomic_DNA"/>
</dbReference>
<sequence>TKYVGSRSRDDSKKNGETVEMRGRGKSIHQQEIDSADGDGGRGDGGRGRGRG</sequence>
<organism evidence="2 3">
    <name type="scientific">Stylosanthes scabra</name>
    <dbReference type="NCBI Taxonomy" id="79078"/>
    <lineage>
        <taxon>Eukaryota</taxon>
        <taxon>Viridiplantae</taxon>
        <taxon>Streptophyta</taxon>
        <taxon>Embryophyta</taxon>
        <taxon>Tracheophyta</taxon>
        <taxon>Spermatophyta</taxon>
        <taxon>Magnoliopsida</taxon>
        <taxon>eudicotyledons</taxon>
        <taxon>Gunneridae</taxon>
        <taxon>Pentapetalae</taxon>
        <taxon>rosids</taxon>
        <taxon>fabids</taxon>
        <taxon>Fabales</taxon>
        <taxon>Fabaceae</taxon>
        <taxon>Papilionoideae</taxon>
        <taxon>50 kb inversion clade</taxon>
        <taxon>dalbergioids sensu lato</taxon>
        <taxon>Dalbergieae</taxon>
        <taxon>Pterocarpus clade</taxon>
        <taxon>Stylosanthes</taxon>
    </lineage>
</organism>
<comment type="caution">
    <text evidence="2">The sequence shown here is derived from an EMBL/GenBank/DDBJ whole genome shotgun (WGS) entry which is preliminary data.</text>
</comment>
<evidence type="ECO:0000256" key="1">
    <source>
        <dbReference type="SAM" id="MobiDB-lite"/>
    </source>
</evidence>
<protein>
    <submittedName>
        <fullName evidence="2">Uncharacterized protein</fullName>
    </submittedName>
</protein>
<name>A0ABU6TUY9_9FABA</name>
<dbReference type="Proteomes" id="UP001341840">
    <property type="component" value="Unassembled WGS sequence"/>
</dbReference>
<feature type="compositionally biased region" description="Basic and acidic residues" evidence="1">
    <location>
        <begin position="39"/>
        <end position="52"/>
    </location>
</feature>
<feature type="compositionally biased region" description="Basic and acidic residues" evidence="1">
    <location>
        <begin position="7"/>
        <end position="23"/>
    </location>
</feature>
<gene>
    <name evidence="2" type="ORF">PIB30_090356</name>
</gene>
<evidence type="ECO:0000313" key="3">
    <source>
        <dbReference type="Proteomes" id="UP001341840"/>
    </source>
</evidence>
<feature type="non-terminal residue" evidence="2">
    <location>
        <position position="1"/>
    </location>
</feature>
<evidence type="ECO:0000313" key="2">
    <source>
        <dbReference type="EMBL" id="MED6152275.1"/>
    </source>
</evidence>
<keyword evidence="3" id="KW-1185">Reference proteome</keyword>